<evidence type="ECO:0000313" key="2">
    <source>
        <dbReference type="Proteomes" id="UP000204584"/>
    </source>
</evidence>
<evidence type="ECO:0000313" key="1">
    <source>
        <dbReference type="EMBL" id="ATE82256.1"/>
    </source>
</evidence>
<name>A0A291ATX6_9VIRU</name>
<organism evidence="1 2">
    <name type="scientific">Pandoravirus salinus</name>
    <dbReference type="NCBI Taxonomy" id="1349410"/>
    <lineage>
        <taxon>Viruses</taxon>
        <taxon>Pandoravirus</taxon>
    </lineage>
</organism>
<gene>
    <name evidence="1" type="ORF">psal_cds_922</name>
</gene>
<accession>A0A291ATX6</accession>
<dbReference type="EMBL" id="KC977571">
    <property type="protein sequence ID" value="ATE82256.1"/>
    <property type="molecule type" value="Genomic_DNA"/>
</dbReference>
<dbReference type="GeneID" id="34568336"/>
<protein>
    <submittedName>
        <fullName evidence="1">Uncharacterized protein</fullName>
    </submittedName>
</protein>
<dbReference type="KEGG" id="vg:34568336"/>
<proteinExistence type="predicted"/>
<reference evidence="1 2" key="1">
    <citation type="journal article" date="2013" name="Science">
        <title>Pandoraviruses: amoeba viruses with genomes up to 2.5 Mb reaching that of parasitic eukaryotes.</title>
        <authorList>
            <person name="Philippe N."/>
            <person name="Legendre M."/>
            <person name="Doutre G."/>
            <person name="Coute Y."/>
            <person name="Poirot O."/>
            <person name="Lescot M."/>
            <person name="Arslan D."/>
            <person name="Seltzer V."/>
            <person name="Bertaux L."/>
            <person name="Bruley C."/>
            <person name="Garin J."/>
            <person name="Claverie J.M."/>
            <person name="Abergel C."/>
        </authorList>
    </citation>
    <scope>NUCLEOTIDE SEQUENCE [LARGE SCALE GENOMIC DNA]</scope>
</reference>
<dbReference type="Proteomes" id="UP000204584">
    <property type="component" value="Segment"/>
</dbReference>
<dbReference type="RefSeq" id="YP_009430095.1">
    <property type="nucleotide sequence ID" value="NC_022098.1"/>
</dbReference>
<sequence>MSAYMAARPHRQSKRREAPKMSAAAIACCVDNACALDVLHALTGMKSETSMGAEDNGLATWIGAAHRVDDRIAEIVANDGPLLTKALQLEPHQKADAHAVVCARDIWYKRLGDAWYDTRYSAVEIDRTLGALDSLASTAVALLNNDVLGALRDEARAWRRARHDAIMAPAVDHIAKRIEADAESLGGIVHASEAIRDTYAMMCSGDFGNVMAALTRSPQHSAIALVFGYVADGVIDPRLNIIDVMDRAIERVCLPPACSVKAEDDSGTD</sequence>
<keyword evidence="2" id="KW-1185">Reference proteome</keyword>